<organism evidence="6 7">
    <name type="scientific">Lactobacillus colini</name>
    <dbReference type="NCBI Taxonomy" id="1819254"/>
    <lineage>
        <taxon>Bacteria</taxon>
        <taxon>Bacillati</taxon>
        <taxon>Bacillota</taxon>
        <taxon>Bacilli</taxon>
        <taxon>Lactobacillales</taxon>
        <taxon>Lactobacillaceae</taxon>
        <taxon>Lactobacillus</taxon>
    </lineage>
</organism>
<sequence>MNLIQLRNFLYVAQTQSISQGAKKAYISQPAMTKQIKELEKELGTKLFRRLDRGVELTQAGHVFLSYIEPALTEIQKGIDAVSSHTSIRQKPIKLLVEVASSLIPEIIKRIHHIYPDAPVQLTQRISASNDLKKFDFIITSHKPDDNFNYVSLLKEKIYIGTAGNEFSNNEINASLLKKLPIVSLGANNPLRNTLDKAFAKKKIFLNYQYESDDPATIRELLMAHVGVGFIPAISWHNIGKELHLVKVKDIDLKRNIYLVEGKANEDRMTRLLANELVDLFVNNTQSN</sequence>
<dbReference type="CDD" id="cd05466">
    <property type="entry name" value="PBP2_LTTR_substrate"/>
    <property type="match status" value="1"/>
</dbReference>
<dbReference type="SUPFAM" id="SSF46785">
    <property type="entry name" value="Winged helix' DNA-binding domain"/>
    <property type="match status" value="1"/>
</dbReference>
<keyword evidence="2" id="KW-0805">Transcription regulation</keyword>
<accession>A0ABS4MDK2</accession>
<dbReference type="InterPro" id="IPR036388">
    <property type="entry name" value="WH-like_DNA-bd_sf"/>
</dbReference>
<dbReference type="Gene3D" id="1.10.10.10">
    <property type="entry name" value="Winged helix-like DNA-binding domain superfamily/Winged helix DNA-binding domain"/>
    <property type="match status" value="1"/>
</dbReference>
<dbReference type="Pfam" id="PF00126">
    <property type="entry name" value="HTH_1"/>
    <property type="match status" value="1"/>
</dbReference>
<dbReference type="Proteomes" id="UP001519292">
    <property type="component" value="Unassembled WGS sequence"/>
</dbReference>
<name>A0ABS4MDK2_9LACO</name>
<dbReference type="Gene3D" id="3.40.190.290">
    <property type="match status" value="1"/>
</dbReference>
<dbReference type="SUPFAM" id="SSF53850">
    <property type="entry name" value="Periplasmic binding protein-like II"/>
    <property type="match status" value="1"/>
</dbReference>
<feature type="domain" description="HTH lysR-type" evidence="5">
    <location>
        <begin position="1"/>
        <end position="58"/>
    </location>
</feature>
<evidence type="ECO:0000256" key="4">
    <source>
        <dbReference type="ARBA" id="ARBA00023163"/>
    </source>
</evidence>
<evidence type="ECO:0000256" key="1">
    <source>
        <dbReference type="ARBA" id="ARBA00009437"/>
    </source>
</evidence>
<keyword evidence="7" id="KW-1185">Reference proteome</keyword>
<gene>
    <name evidence="6" type="ORF">J2Z60_000932</name>
</gene>
<evidence type="ECO:0000313" key="7">
    <source>
        <dbReference type="Proteomes" id="UP001519292"/>
    </source>
</evidence>
<keyword evidence="4" id="KW-0804">Transcription</keyword>
<dbReference type="PROSITE" id="PS50931">
    <property type="entry name" value="HTH_LYSR"/>
    <property type="match status" value="1"/>
</dbReference>
<dbReference type="InterPro" id="IPR000847">
    <property type="entry name" value="LysR_HTH_N"/>
</dbReference>
<reference evidence="6 7" key="1">
    <citation type="submission" date="2021-03" db="EMBL/GenBank/DDBJ databases">
        <title>Genomic Encyclopedia of Type Strains, Phase IV (KMG-IV): sequencing the most valuable type-strain genomes for metagenomic binning, comparative biology and taxonomic classification.</title>
        <authorList>
            <person name="Goeker M."/>
        </authorList>
    </citation>
    <scope>NUCLEOTIDE SEQUENCE [LARGE SCALE GENOMIC DNA]</scope>
    <source>
        <strain evidence="6 7">DSM 101872</strain>
    </source>
</reference>
<dbReference type="Pfam" id="PF03466">
    <property type="entry name" value="LysR_substrate"/>
    <property type="match status" value="1"/>
</dbReference>
<dbReference type="GO" id="GO:0003677">
    <property type="term" value="F:DNA binding"/>
    <property type="evidence" value="ECO:0007669"/>
    <property type="project" value="UniProtKB-KW"/>
</dbReference>
<dbReference type="PANTHER" id="PTHR30419">
    <property type="entry name" value="HTH-TYPE TRANSCRIPTIONAL REGULATOR YBHD"/>
    <property type="match status" value="1"/>
</dbReference>
<dbReference type="PRINTS" id="PR00039">
    <property type="entry name" value="HTHLYSR"/>
</dbReference>
<comment type="caution">
    <text evidence="6">The sequence shown here is derived from an EMBL/GenBank/DDBJ whole genome shotgun (WGS) entry which is preliminary data.</text>
</comment>
<evidence type="ECO:0000313" key="6">
    <source>
        <dbReference type="EMBL" id="MBP2057760.1"/>
    </source>
</evidence>
<dbReference type="RefSeq" id="WP_209686499.1">
    <property type="nucleotide sequence ID" value="NZ_JAGGLU010000004.1"/>
</dbReference>
<evidence type="ECO:0000256" key="2">
    <source>
        <dbReference type="ARBA" id="ARBA00023015"/>
    </source>
</evidence>
<keyword evidence="3 6" id="KW-0238">DNA-binding</keyword>
<dbReference type="InterPro" id="IPR036390">
    <property type="entry name" value="WH_DNA-bd_sf"/>
</dbReference>
<protein>
    <submittedName>
        <fullName evidence="6">DNA-binding transcriptional LysR family regulator</fullName>
    </submittedName>
</protein>
<evidence type="ECO:0000259" key="5">
    <source>
        <dbReference type="PROSITE" id="PS50931"/>
    </source>
</evidence>
<evidence type="ECO:0000256" key="3">
    <source>
        <dbReference type="ARBA" id="ARBA00023125"/>
    </source>
</evidence>
<proteinExistence type="inferred from homology"/>
<comment type="similarity">
    <text evidence="1">Belongs to the LysR transcriptional regulatory family.</text>
</comment>
<dbReference type="EMBL" id="JAGGLU010000004">
    <property type="protein sequence ID" value="MBP2057760.1"/>
    <property type="molecule type" value="Genomic_DNA"/>
</dbReference>
<dbReference type="InterPro" id="IPR005119">
    <property type="entry name" value="LysR_subst-bd"/>
</dbReference>
<dbReference type="InterPro" id="IPR050950">
    <property type="entry name" value="HTH-type_LysR_regulators"/>
</dbReference>